<evidence type="ECO:0000313" key="1">
    <source>
        <dbReference type="EMBL" id="KAL3578785.1"/>
    </source>
</evidence>
<evidence type="ECO:0000313" key="2">
    <source>
        <dbReference type="Proteomes" id="UP000309997"/>
    </source>
</evidence>
<protein>
    <submittedName>
        <fullName evidence="1">Uncharacterized protein</fullName>
    </submittedName>
</protein>
<gene>
    <name evidence="1" type="ORF">D5086_020289</name>
</gene>
<accession>A0ACC4BK97</accession>
<dbReference type="Proteomes" id="UP000309997">
    <property type="component" value="Unassembled WGS sequence"/>
</dbReference>
<proteinExistence type="predicted"/>
<organism evidence="1 2">
    <name type="scientific">Populus alba</name>
    <name type="common">White poplar</name>
    <dbReference type="NCBI Taxonomy" id="43335"/>
    <lineage>
        <taxon>Eukaryota</taxon>
        <taxon>Viridiplantae</taxon>
        <taxon>Streptophyta</taxon>
        <taxon>Embryophyta</taxon>
        <taxon>Tracheophyta</taxon>
        <taxon>Spermatophyta</taxon>
        <taxon>Magnoliopsida</taxon>
        <taxon>eudicotyledons</taxon>
        <taxon>Gunneridae</taxon>
        <taxon>Pentapetalae</taxon>
        <taxon>rosids</taxon>
        <taxon>fabids</taxon>
        <taxon>Malpighiales</taxon>
        <taxon>Salicaceae</taxon>
        <taxon>Saliceae</taxon>
        <taxon>Populus</taxon>
    </lineage>
</organism>
<dbReference type="EMBL" id="RCHU02000010">
    <property type="protein sequence ID" value="KAL3578785.1"/>
    <property type="molecule type" value="Genomic_DNA"/>
</dbReference>
<name>A0ACC4BK97_POPAL</name>
<reference evidence="1 2" key="1">
    <citation type="journal article" date="2024" name="Plant Biotechnol. J.">
        <title>Genome and CRISPR/Cas9 system of a widespread forest tree (Populus alba) in the world.</title>
        <authorList>
            <person name="Liu Y.J."/>
            <person name="Jiang P.F."/>
            <person name="Han X.M."/>
            <person name="Li X.Y."/>
            <person name="Wang H.M."/>
            <person name="Wang Y.J."/>
            <person name="Wang X.X."/>
            <person name="Zeng Q.Y."/>
        </authorList>
    </citation>
    <scope>NUCLEOTIDE SEQUENCE [LARGE SCALE GENOMIC DNA]</scope>
    <source>
        <strain evidence="2">cv. PAL-ZL1</strain>
    </source>
</reference>
<keyword evidence="2" id="KW-1185">Reference proteome</keyword>
<sequence>MGVFNCETRIRAIFKKKRKKYGVEVGGEFHAWKQNIEKGRKDWQQVHSIENHSVWDLDGQDQRGLLGIPRNEDFSRYYINNQQLSDCTATEASKLSICLTVSLLIQEVSESSTNCSSSSLLHLSSS</sequence>
<comment type="caution">
    <text evidence="1">The sequence shown here is derived from an EMBL/GenBank/DDBJ whole genome shotgun (WGS) entry which is preliminary data.</text>
</comment>